<dbReference type="PROSITE" id="PS00211">
    <property type="entry name" value="ABC_TRANSPORTER_1"/>
    <property type="match status" value="1"/>
</dbReference>
<dbReference type="InterPro" id="IPR017871">
    <property type="entry name" value="ABC_transporter-like_CS"/>
</dbReference>
<evidence type="ECO:0000256" key="1">
    <source>
        <dbReference type="ARBA" id="ARBA00022448"/>
    </source>
</evidence>
<proteinExistence type="predicted"/>
<dbReference type="AlphaFoldDB" id="A0A378TG22"/>
<gene>
    <name evidence="8" type="primary">phnC</name>
    <name evidence="8" type="ORF">NCTC10821_03289</name>
</gene>
<dbReference type="GO" id="GO:0016887">
    <property type="term" value="F:ATP hydrolysis activity"/>
    <property type="evidence" value="ECO:0007669"/>
    <property type="project" value="InterPro"/>
</dbReference>
<evidence type="ECO:0000256" key="3">
    <source>
        <dbReference type="ARBA" id="ARBA00022741"/>
    </source>
</evidence>
<keyword evidence="2" id="KW-1003">Cell membrane</keyword>
<dbReference type="InterPro" id="IPR003439">
    <property type="entry name" value="ABC_transporter-like_ATP-bd"/>
</dbReference>
<accession>A0A378TG22</accession>
<keyword evidence="8" id="KW-0378">Hydrolase</keyword>
<keyword evidence="6" id="KW-0472">Membrane</keyword>
<evidence type="ECO:0000313" key="8">
    <source>
        <dbReference type="EMBL" id="STZ59751.1"/>
    </source>
</evidence>
<dbReference type="SMART" id="SM00382">
    <property type="entry name" value="AAA"/>
    <property type="match status" value="1"/>
</dbReference>
<evidence type="ECO:0000256" key="4">
    <source>
        <dbReference type="ARBA" id="ARBA00022840"/>
    </source>
</evidence>
<sequence>MVTSSRLPGLNPARTAADMAIEVRDLRMRFRRGNADVLAGVDLRIGHGETVALIGTNGAGKSTLLRCLVRLIEPTSGTVALAGTDVTAAPKRALRGIRRDVGFVFQRFHLIPRLTVFHNVVHGAMGRHGTRCAWPLTSPADVRREAMESLEQVGLAGMAGQRVDTLSGGQQQRVAIARMLMQRPTLILADEPVASLDPASATTVMELLSSIAAERNVTVVMALHQMDLALRYASRVVGLRGGTVEFDQLSADCDAAQLAPVFAGGVS</sequence>
<dbReference type="RefSeq" id="WP_232067775.1">
    <property type="nucleotide sequence ID" value="NZ_AP022600.1"/>
</dbReference>
<evidence type="ECO:0000256" key="2">
    <source>
        <dbReference type="ARBA" id="ARBA00022475"/>
    </source>
</evidence>
<dbReference type="InterPro" id="IPR050086">
    <property type="entry name" value="MetN_ABC_transporter-like"/>
</dbReference>
<evidence type="ECO:0000256" key="5">
    <source>
        <dbReference type="ARBA" id="ARBA00022967"/>
    </source>
</evidence>
<evidence type="ECO:0000313" key="9">
    <source>
        <dbReference type="Proteomes" id="UP000254978"/>
    </source>
</evidence>
<organism evidence="8 9">
    <name type="scientific">Mycolicibacterium tokaiense</name>
    <dbReference type="NCBI Taxonomy" id="39695"/>
    <lineage>
        <taxon>Bacteria</taxon>
        <taxon>Bacillati</taxon>
        <taxon>Actinomycetota</taxon>
        <taxon>Actinomycetes</taxon>
        <taxon>Mycobacteriales</taxon>
        <taxon>Mycobacteriaceae</taxon>
        <taxon>Mycolicibacterium</taxon>
    </lineage>
</organism>
<dbReference type="Pfam" id="PF00005">
    <property type="entry name" value="ABC_tran"/>
    <property type="match status" value="1"/>
</dbReference>
<dbReference type="GO" id="GO:0016020">
    <property type="term" value="C:membrane"/>
    <property type="evidence" value="ECO:0007669"/>
    <property type="project" value="InterPro"/>
</dbReference>
<dbReference type="InterPro" id="IPR027417">
    <property type="entry name" value="P-loop_NTPase"/>
</dbReference>
<protein>
    <submittedName>
        <fullName evidence="8">Phosphonate ABC transporter ATPase</fullName>
        <ecNumber evidence="8">3.6.3.27</ecNumber>
    </submittedName>
</protein>
<dbReference type="EC" id="3.6.3.27" evidence="8"/>
<dbReference type="PANTHER" id="PTHR43166">
    <property type="entry name" value="AMINO ACID IMPORT ATP-BINDING PROTEIN"/>
    <property type="match status" value="1"/>
</dbReference>
<dbReference type="CDD" id="cd03256">
    <property type="entry name" value="ABC_PhnC_transporter"/>
    <property type="match status" value="1"/>
</dbReference>
<keyword evidence="3" id="KW-0547">Nucleotide-binding</keyword>
<evidence type="ECO:0000256" key="6">
    <source>
        <dbReference type="ARBA" id="ARBA00023136"/>
    </source>
</evidence>
<reference evidence="8 9" key="1">
    <citation type="submission" date="2018-06" db="EMBL/GenBank/DDBJ databases">
        <authorList>
            <consortium name="Pathogen Informatics"/>
            <person name="Doyle S."/>
        </authorList>
    </citation>
    <scope>NUCLEOTIDE SEQUENCE [LARGE SCALE GENOMIC DNA]</scope>
    <source>
        <strain evidence="8 9">NCTC10821</strain>
    </source>
</reference>
<dbReference type="NCBIfam" id="TIGR02315">
    <property type="entry name" value="ABC_phnC"/>
    <property type="match status" value="1"/>
</dbReference>
<dbReference type="Proteomes" id="UP000254978">
    <property type="component" value="Unassembled WGS sequence"/>
</dbReference>
<keyword evidence="9" id="KW-1185">Reference proteome</keyword>
<evidence type="ECO:0000259" key="7">
    <source>
        <dbReference type="PROSITE" id="PS50893"/>
    </source>
</evidence>
<dbReference type="GO" id="GO:0005524">
    <property type="term" value="F:ATP binding"/>
    <property type="evidence" value="ECO:0007669"/>
    <property type="project" value="UniProtKB-KW"/>
</dbReference>
<dbReference type="GO" id="GO:0015416">
    <property type="term" value="F:ABC-type phosphonate transporter activity"/>
    <property type="evidence" value="ECO:0007669"/>
    <property type="project" value="InterPro"/>
</dbReference>
<dbReference type="InterPro" id="IPR003593">
    <property type="entry name" value="AAA+_ATPase"/>
</dbReference>
<keyword evidence="4" id="KW-0067">ATP-binding</keyword>
<keyword evidence="5" id="KW-1278">Translocase</keyword>
<name>A0A378TG22_9MYCO</name>
<dbReference type="PROSITE" id="PS50893">
    <property type="entry name" value="ABC_TRANSPORTER_2"/>
    <property type="match status" value="1"/>
</dbReference>
<dbReference type="Gene3D" id="3.40.50.300">
    <property type="entry name" value="P-loop containing nucleotide triphosphate hydrolases"/>
    <property type="match status" value="1"/>
</dbReference>
<dbReference type="EMBL" id="UGQT01000001">
    <property type="protein sequence ID" value="STZ59751.1"/>
    <property type="molecule type" value="Genomic_DNA"/>
</dbReference>
<dbReference type="SUPFAM" id="SSF52540">
    <property type="entry name" value="P-loop containing nucleoside triphosphate hydrolases"/>
    <property type="match status" value="1"/>
</dbReference>
<feature type="domain" description="ABC transporter" evidence="7">
    <location>
        <begin position="21"/>
        <end position="266"/>
    </location>
</feature>
<dbReference type="InterPro" id="IPR012693">
    <property type="entry name" value="ABC_transpr_PhnC"/>
</dbReference>
<keyword evidence="1" id="KW-0813">Transport</keyword>